<keyword evidence="6 12" id="KW-0547">Nucleotide-binding</keyword>
<keyword evidence="8 12" id="KW-0648">Protein biosynthesis</keyword>
<dbReference type="InterPro" id="IPR042103">
    <property type="entry name" value="SerRS_1_N_sf"/>
</dbReference>
<keyword evidence="18" id="KW-1185">Reference proteome</keyword>
<feature type="binding site" evidence="12 14">
    <location>
        <begin position="357"/>
        <end position="360"/>
    </location>
    <ligand>
        <name>ATP</name>
        <dbReference type="ChEBI" id="CHEBI:30616"/>
    </ligand>
</feature>
<dbReference type="Pfam" id="PF00587">
    <property type="entry name" value="tRNA-synt_2b"/>
    <property type="match status" value="1"/>
</dbReference>
<evidence type="ECO:0000256" key="6">
    <source>
        <dbReference type="ARBA" id="ARBA00022741"/>
    </source>
</evidence>
<evidence type="ECO:0000256" key="4">
    <source>
        <dbReference type="ARBA" id="ARBA00022490"/>
    </source>
</evidence>
<dbReference type="GO" id="GO:0004828">
    <property type="term" value="F:serine-tRNA ligase activity"/>
    <property type="evidence" value="ECO:0007669"/>
    <property type="project" value="UniProtKB-UniRule"/>
</dbReference>
<dbReference type="Gene3D" id="3.30.930.10">
    <property type="entry name" value="Bira Bifunctional Protein, Domain 2"/>
    <property type="match status" value="1"/>
</dbReference>
<feature type="binding site" evidence="13">
    <location>
        <position position="270"/>
    </location>
    <ligand>
        <name>L-serine</name>
        <dbReference type="ChEBI" id="CHEBI:33384"/>
    </ligand>
</feature>
<feature type="binding site" evidence="12 14">
    <location>
        <begin position="270"/>
        <end position="272"/>
    </location>
    <ligand>
        <name>ATP</name>
        <dbReference type="ChEBI" id="CHEBI:30616"/>
    </ligand>
</feature>
<sequence>MLDITLLRKDLASVVGRLESRKNPQPFLQVDAFKALEAERKAIQTRTEELQAQRNQLSKQIGQRKSRGEPVDEVMAQVAALKDELDRSAARLDQIQPELQALLLAVPNLPHESVPVGADEHANRELRRWGTPRRFDFTPRDHVDLGTPLGLDFELGVKLSGSRFTVMKGQIARLHRALAQFMLDVQTQQHGYTECYTPYIVNAESMQGTGQLPKFEADLFAAKKGGQEGDEAPLYLIPTSEVPLTNFVRGEILAPEQLPIKLTAHTPCFRSEAGSAGRDTRGMIRQHQFDKVEMVQIVHPERSYEALEEMTGHAEAILQQLGLPYRVMLLSTGDMGFGAARTHDLEVWLPAQDTYREISSVSNCEAFQARRLQARLRTAQGKTEWVHTLNGSGLAVGRTLVAVLENGQNADGSVTIPEVLRPYLGGLEKLAPGVG</sequence>
<feature type="binding site" evidence="13">
    <location>
        <position position="390"/>
    </location>
    <ligand>
        <name>L-serine</name>
        <dbReference type="ChEBI" id="CHEBI:33384"/>
    </ligand>
</feature>
<keyword evidence="5 12" id="KW-0436">Ligase</keyword>
<dbReference type="PANTHER" id="PTHR43697:SF1">
    <property type="entry name" value="SERINE--TRNA LIGASE"/>
    <property type="match status" value="1"/>
</dbReference>
<dbReference type="InterPro" id="IPR010978">
    <property type="entry name" value="tRNA-bd_arm"/>
</dbReference>
<keyword evidence="4 12" id="KW-0963">Cytoplasm</keyword>
<feature type="domain" description="Aminoacyl-transfer RNA synthetases class-II family profile" evidence="16">
    <location>
        <begin position="173"/>
        <end position="417"/>
    </location>
</feature>
<dbReference type="Proteomes" id="UP000521868">
    <property type="component" value="Unassembled WGS sequence"/>
</dbReference>
<dbReference type="SUPFAM" id="SSF55681">
    <property type="entry name" value="Class II aaRS and biotin synthetases"/>
    <property type="match status" value="1"/>
</dbReference>
<dbReference type="GO" id="GO:0006434">
    <property type="term" value="P:seryl-tRNA aminoacylation"/>
    <property type="evidence" value="ECO:0007669"/>
    <property type="project" value="UniProtKB-UniRule"/>
</dbReference>
<protein>
    <recommendedName>
        <fullName evidence="12">Serine--tRNA ligase</fullName>
        <ecNumber evidence="12">6.1.1.11</ecNumber>
    </recommendedName>
    <alternativeName>
        <fullName evidence="12">Seryl-tRNA synthetase</fullName>
        <shortName evidence="12">SerRS</shortName>
    </alternativeName>
    <alternativeName>
        <fullName evidence="12">Seryl-tRNA(Ser/Sec) synthetase</fullName>
    </alternativeName>
</protein>
<dbReference type="InterPro" id="IPR033729">
    <property type="entry name" value="SerRS_core"/>
</dbReference>
<comment type="function">
    <text evidence="12">Catalyzes the attachment of serine to tRNA(Ser). Is also able to aminoacylate tRNA(Sec) with serine, to form the misacylated tRNA L-seryl-tRNA(Sec), which will be further converted into selenocysteinyl-tRNA(Sec).</text>
</comment>
<comment type="caution">
    <text evidence="17">The sequence shown here is derived from an EMBL/GenBank/DDBJ whole genome shotgun (WGS) entry which is preliminary data.</text>
</comment>
<feature type="binding site" evidence="13">
    <location>
        <position position="239"/>
    </location>
    <ligand>
        <name>L-serine</name>
        <dbReference type="ChEBI" id="CHEBI:33384"/>
    </ligand>
</feature>
<dbReference type="InterPro" id="IPR015866">
    <property type="entry name" value="Ser-tRNA-synth_1_N"/>
</dbReference>
<dbReference type="PRINTS" id="PR00981">
    <property type="entry name" value="TRNASYNTHSER"/>
</dbReference>
<evidence type="ECO:0000256" key="12">
    <source>
        <dbReference type="HAMAP-Rule" id="MF_00176"/>
    </source>
</evidence>
<dbReference type="GO" id="GO:0016260">
    <property type="term" value="P:selenocysteine biosynthetic process"/>
    <property type="evidence" value="ECO:0007669"/>
    <property type="project" value="UniProtKB-UniRule"/>
</dbReference>
<feature type="binding site" evidence="12 13">
    <location>
        <position position="293"/>
    </location>
    <ligand>
        <name>L-serine</name>
        <dbReference type="ChEBI" id="CHEBI:33384"/>
    </ligand>
</feature>
<keyword evidence="9 12" id="KW-0030">Aminoacyl-tRNA synthetase</keyword>
<dbReference type="EMBL" id="VTOX01000005">
    <property type="protein sequence ID" value="NKE67166.1"/>
    <property type="molecule type" value="Genomic_DNA"/>
</dbReference>
<evidence type="ECO:0000256" key="14">
    <source>
        <dbReference type="PIRSR" id="PIRSR001529-2"/>
    </source>
</evidence>
<proteinExistence type="inferred from homology"/>
<evidence type="ECO:0000259" key="16">
    <source>
        <dbReference type="PROSITE" id="PS50862"/>
    </source>
</evidence>
<dbReference type="UniPathway" id="UPA00906">
    <property type="reaction ID" value="UER00895"/>
</dbReference>
<comment type="subunit">
    <text evidence="12">Homodimer. The tRNA molecule binds across the dimer.</text>
</comment>
<comment type="catalytic activity">
    <reaction evidence="10 12">
        <text>tRNA(Sec) + L-serine + ATP = L-seryl-tRNA(Sec) + AMP + diphosphate + H(+)</text>
        <dbReference type="Rhea" id="RHEA:42580"/>
        <dbReference type="Rhea" id="RHEA-COMP:9742"/>
        <dbReference type="Rhea" id="RHEA-COMP:10128"/>
        <dbReference type="ChEBI" id="CHEBI:15378"/>
        <dbReference type="ChEBI" id="CHEBI:30616"/>
        <dbReference type="ChEBI" id="CHEBI:33019"/>
        <dbReference type="ChEBI" id="CHEBI:33384"/>
        <dbReference type="ChEBI" id="CHEBI:78442"/>
        <dbReference type="ChEBI" id="CHEBI:78533"/>
        <dbReference type="ChEBI" id="CHEBI:456215"/>
        <dbReference type="EC" id="6.1.1.11"/>
    </reaction>
</comment>
<evidence type="ECO:0000256" key="8">
    <source>
        <dbReference type="ARBA" id="ARBA00022917"/>
    </source>
</evidence>
<feature type="coiled-coil region" evidence="15">
    <location>
        <begin position="33"/>
        <end position="91"/>
    </location>
</feature>
<dbReference type="GO" id="GO:0005524">
    <property type="term" value="F:ATP binding"/>
    <property type="evidence" value="ECO:0007669"/>
    <property type="project" value="UniProtKB-UniRule"/>
</dbReference>
<dbReference type="PROSITE" id="PS50862">
    <property type="entry name" value="AA_TRNA_LIGASE_II"/>
    <property type="match status" value="1"/>
</dbReference>
<comment type="caution">
    <text evidence="12">Lacks conserved residue(s) required for the propagation of feature annotation.</text>
</comment>
<evidence type="ECO:0000256" key="5">
    <source>
        <dbReference type="ARBA" id="ARBA00022598"/>
    </source>
</evidence>
<comment type="pathway">
    <text evidence="2 12">Aminoacyl-tRNA biosynthesis; selenocysteinyl-tRNA(Sec) biosynthesis; L-seryl-tRNA(Sec) from L-serine and tRNA(Sec): step 1/1.</text>
</comment>
<keyword evidence="15" id="KW-0175">Coiled coil</keyword>
<feature type="binding site" evidence="12">
    <location>
        <begin position="239"/>
        <end position="241"/>
    </location>
    <ligand>
        <name>L-serine</name>
        <dbReference type="ChEBI" id="CHEBI:33384"/>
    </ligand>
</feature>
<dbReference type="InterPro" id="IPR006195">
    <property type="entry name" value="aa-tRNA-synth_II"/>
</dbReference>
<dbReference type="Pfam" id="PF02403">
    <property type="entry name" value="Seryl_tRNA_N"/>
    <property type="match status" value="1"/>
</dbReference>
<evidence type="ECO:0000256" key="1">
    <source>
        <dbReference type="ARBA" id="ARBA00004496"/>
    </source>
</evidence>
<dbReference type="AlphaFoldDB" id="A0A7X6I763"/>
<evidence type="ECO:0000256" key="9">
    <source>
        <dbReference type="ARBA" id="ARBA00023146"/>
    </source>
</evidence>
<evidence type="ECO:0000256" key="7">
    <source>
        <dbReference type="ARBA" id="ARBA00022840"/>
    </source>
</evidence>
<comment type="domain">
    <text evidence="12">Consists of two distinct domains, a catalytic core and a N-terminal extension that is involved in tRNA binding.</text>
</comment>
<evidence type="ECO:0000256" key="15">
    <source>
        <dbReference type="SAM" id="Coils"/>
    </source>
</evidence>
<feature type="binding site" evidence="12">
    <location>
        <position position="392"/>
    </location>
    <ligand>
        <name>L-serine</name>
        <dbReference type="ChEBI" id="CHEBI:33384"/>
    </ligand>
</feature>
<name>A0A7X6I763_9BURK</name>
<evidence type="ECO:0000256" key="3">
    <source>
        <dbReference type="ARBA" id="ARBA00010728"/>
    </source>
</evidence>
<dbReference type="CDD" id="cd00770">
    <property type="entry name" value="SerRS_core"/>
    <property type="match status" value="1"/>
</dbReference>
<accession>A0A7X6I763</accession>
<evidence type="ECO:0000313" key="18">
    <source>
        <dbReference type="Proteomes" id="UP000521868"/>
    </source>
</evidence>
<dbReference type="SUPFAM" id="SSF46589">
    <property type="entry name" value="tRNA-binding arm"/>
    <property type="match status" value="1"/>
</dbReference>
<keyword evidence="7 12" id="KW-0067">ATP-binding</keyword>
<reference evidence="17 18" key="1">
    <citation type="journal article" date="2020" name="Nature">
        <title>Bacterial chemolithoautotrophy via manganese oxidation.</title>
        <authorList>
            <person name="Yu H."/>
            <person name="Leadbetter J.R."/>
        </authorList>
    </citation>
    <scope>NUCLEOTIDE SEQUENCE [LARGE SCALE GENOMIC DNA]</scope>
    <source>
        <strain evidence="17 18">RBP-1</strain>
    </source>
</reference>
<dbReference type="RefSeq" id="WP_168108294.1">
    <property type="nucleotide sequence ID" value="NZ_VTOX01000005.1"/>
</dbReference>
<dbReference type="PANTHER" id="PTHR43697">
    <property type="entry name" value="SERYL-TRNA SYNTHETASE"/>
    <property type="match status" value="1"/>
</dbReference>
<comment type="catalytic activity">
    <reaction evidence="11 12">
        <text>tRNA(Ser) + L-serine + ATP = L-seryl-tRNA(Ser) + AMP + diphosphate + H(+)</text>
        <dbReference type="Rhea" id="RHEA:12292"/>
        <dbReference type="Rhea" id="RHEA-COMP:9669"/>
        <dbReference type="Rhea" id="RHEA-COMP:9703"/>
        <dbReference type="ChEBI" id="CHEBI:15378"/>
        <dbReference type="ChEBI" id="CHEBI:30616"/>
        <dbReference type="ChEBI" id="CHEBI:33019"/>
        <dbReference type="ChEBI" id="CHEBI:33384"/>
        <dbReference type="ChEBI" id="CHEBI:78442"/>
        <dbReference type="ChEBI" id="CHEBI:78533"/>
        <dbReference type="ChEBI" id="CHEBI:456215"/>
        <dbReference type="EC" id="6.1.1.11"/>
    </reaction>
</comment>
<evidence type="ECO:0000256" key="13">
    <source>
        <dbReference type="PIRSR" id="PIRSR001529-1"/>
    </source>
</evidence>
<dbReference type="InterPro" id="IPR045864">
    <property type="entry name" value="aa-tRNA-synth_II/BPL/LPL"/>
</dbReference>
<evidence type="ECO:0000256" key="2">
    <source>
        <dbReference type="ARBA" id="ARBA00005045"/>
    </source>
</evidence>
<organism evidence="17 18">
    <name type="scientific">Ramlibacter lithotrophicus</name>
    <dbReference type="NCBI Taxonomy" id="2606681"/>
    <lineage>
        <taxon>Bacteria</taxon>
        <taxon>Pseudomonadati</taxon>
        <taxon>Pseudomonadota</taxon>
        <taxon>Betaproteobacteria</taxon>
        <taxon>Burkholderiales</taxon>
        <taxon>Comamonadaceae</taxon>
        <taxon>Ramlibacter</taxon>
    </lineage>
</organism>
<dbReference type="InterPro" id="IPR002314">
    <property type="entry name" value="aa-tRNA-synt_IIb"/>
</dbReference>
<comment type="similarity">
    <text evidence="3 12">Belongs to the class-II aminoacyl-tRNA synthetase family. Type-1 seryl-tRNA synthetase subfamily.</text>
</comment>
<gene>
    <name evidence="12 17" type="primary">serS</name>
    <name evidence="17" type="ORF">RAMLITH_15185</name>
</gene>
<dbReference type="InterPro" id="IPR002317">
    <property type="entry name" value="Ser-tRNA-ligase_type_1"/>
</dbReference>
<dbReference type="NCBIfam" id="TIGR00414">
    <property type="entry name" value="serS"/>
    <property type="match status" value="1"/>
</dbReference>
<dbReference type="EC" id="6.1.1.11" evidence="12"/>
<dbReference type="Gene3D" id="1.10.287.40">
    <property type="entry name" value="Serine-tRNA synthetase, tRNA binding domain"/>
    <property type="match status" value="1"/>
</dbReference>
<comment type="subcellular location">
    <subcellularLocation>
        <location evidence="1 12">Cytoplasm</location>
    </subcellularLocation>
</comment>
<evidence type="ECO:0000256" key="10">
    <source>
        <dbReference type="ARBA" id="ARBA00047929"/>
    </source>
</evidence>
<dbReference type="PIRSF" id="PIRSF001529">
    <property type="entry name" value="Ser-tRNA-synth_IIa"/>
    <property type="match status" value="1"/>
</dbReference>
<evidence type="ECO:0000313" key="17">
    <source>
        <dbReference type="EMBL" id="NKE67166.1"/>
    </source>
</evidence>
<dbReference type="GO" id="GO:0005737">
    <property type="term" value="C:cytoplasm"/>
    <property type="evidence" value="ECO:0007669"/>
    <property type="project" value="UniProtKB-SubCell"/>
</dbReference>
<dbReference type="HAMAP" id="MF_00176">
    <property type="entry name" value="Ser_tRNA_synth_type1"/>
    <property type="match status" value="1"/>
</dbReference>
<evidence type="ECO:0000256" key="11">
    <source>
        <dbReference type="ARBA" id="ARBA00048823"/>
    </source>
</evidence>